<comment type="function">
    <text evidence="9">Catalyzes the conversion of 7,8-dihydroneopterin to 6-hydroxymethyl-7,8-dihydropterin.</text>
</comment>
<dbReference type="SMART" id="SM00905">
    <property type="entry name" value="FolB"/>
    <property type="match status" value="1"/>
</dbReference>
<dbReference type="NCBIfam" id="TIGR00526">
    <property type="entry name" value="folB_dom"/>
    <property type="match status" value="1"/>
</dbReference>
<evidence type="ECO:0000256" key="4">
    <source>
        <dbReference type="ARBA" id="ARBA00022679"/>
    </source>
</evidence>
<comment type="caution">
    <text evidence="11">The sequence shown here is derived from an EMBL/GenBank/DDBJ whole genome shotgun (WGS) entry which is preliminary data.</text>
</comment>
<dbReference type="PANTHER" id="PTHR43071:SF1">
    <property type="entry name" value="2-AMINO-4-HYDROXY-6-HYDROXYMETHYLDIHYDROPTERIDINE PYROPHOSPHOKINASE"/>
    <property type="match status" value="1"/>
</dbReference>
<comment type="similarity">
    <text evidence="9">Belongs to the DHNA family.</text>
</comment>
<dbReference type="InterPro" id="IPR006157">
    <property type="entry name" value="FolB_dom"/>
</dbReference>
<gene>
    <name evidence="11" type="primary">folK</name>
    <name evidence="11" type="ORF">OCV47_14010</name>
</gene>
<dbReference type="Pfam" id="PF01288">
    <property type="entry name" value="HPPK"/>
    <property type="match status" value="1"/>
</dbReference>
<dbReference type="Proteomes" id="UP001652338">
    <property type="component" value="Unassembled WGS sequence"/>
</dbReference>
<proteinExistence type="inferred from homology"/>
<keyword evidence="6" id="KW-0418">Kinase</keyword>
<keyword evidence="9" id="KW-0456">Lyase</keyword>
<comment type="similarity">
    <text evidence="3">In the N-terminal section; belongs to the DHNA family.</text>
</comment>
<keyword evidence="7" id="KW-0067">ATP-binding</keyword>
<evidence type="ECO:0000256" key="8">
    <source>
        <dbReference type="ARBA" id="ARBA00022909"/>
    </source>
</evidence>
<evidence type="ECO:0000256" key="5">
    <source>
        <dbReference type="ARBA" id="ARBA00022741"/>
    </source>
</evidence>
<comment type="pathway">
    <text evidence="9">Cofactor biosynthesis; tetrahydrofolate biosynthesis; 2-amino-4-hydroxy-6-hydroxymethyl-7,8-dihydropteridine diphosphate from 7,8-dihydroneopterin triphosphate: step 3/4.</text>
</comment>
<reference evidence="11 12" key="1">
    <citation type="journal article" date="2021" name="ISME Commun">
        <title>Automated analysis of genomic sequences facilitates high-throughput and comprehensive description of bacteria.</title>
        <authorList>
            <person name="Hitch T.C.A."/>
        </authorList>
    </citation>
    <scope>NUCLEOTIDE SEQUENCE [LARGE SCALE GENOMIC DNA]</scope>
    <source>
        <strain evidence="11 12">Sanger_29</strain>
    </source>
</reference>
<evidence type="ECO:0000313" key="12">
    <source>
        <dbReference type="Proteomes" id="UP001652338"/>
    </source>
</evidence>
<comment type="catalytic activity">
    <reaction evidence="1">
        <text>6-hydroxymethyl-7,8-dihydropterin + ATP = (7,8-dihydropterin-6-yl)methyl diphosphate + AMP + H(+)</text>
        <dbReference type="Rhea" id="RHEA:11412"/>
        <dbReference type="ChEBI" id="CHEBI:15378"/>
        <dbReference type="ChEBI" id="CHEBI:30616"/>
        <dbReference type="ChEBI" id="CHEBI:44841"/>
        <dbReference type="ChEBI" id="CHEBI:72950"/>
        <dbReference type="ChEBI" id="CHEBI:456215"/>
        <dbReference type="EC" id="2.7.6.3"/>
    </reaction>
</comment>
<dbReference type="NCBIfam" id="TIGR00525">
    <property type="entry name" value="folB"/>
    <property type="match status" value="1"/>
</dbReference>
<dbReference type="SUPFAM" id="SSF55083">
    <property type="entry name" value="6-hydroxymethyl-7,8-dihydropterin pyrophosphokinase, HPPK"/>
    <property type="match status" value="1"/>
</dbReference>
<name>A0ABT2SPI1_9FIRM</name>
<dbReference type="Pfam" id="PF02152">
    <property type="entry name" value="FolB"/>
    <property type="match status" value="1"/>
</dbReference>
<evidence type="ECO:0000256" key="2">
    <source>
        <dbReference type="ARBA" id="ARBA00005051"/>
    </source>
</evidence>
<sequence length="273" mass="30676">MDKITIKDLEIYANHGVFPEENVLGQKFLVTAVLHTSTRKAGLTDDLTASVHYGEVSHLIKKIVCDNTWKLLERIAEEVAATILLTYPLVSQVDLTIKKPWAPIGLPLDTVSVEISRGWHTAYIALGSNMGDKEAYLKGAIEALDSAPDCQVTAVSDFLITEPYGGVEQDDFLNGALALRTLLSPEELLDRLHEIEYAAHRERIIHWGPRTLDLDILMYDDLVLDTPDLHIPHIELHKRDFVLIPLAEIAPWKRHPLIGKTVAQMLEEVKDKR</sequence>
<keyword evidence="5" id="KW-0547">Nucleotide-binding</keyword>
<dbReference type="InterPro" id="IPR035907">
    <property type="entry name" value="Hppk_sf"/>
</dbReference>
<dbReference type="CDD" id="cd00483">
    <property type="entry name" value="HPPK"/>
    <property type="match status" value="1"/>
</dbReference>
<dbReference type="InterPro" id="IPR000550">
    <property type="entry name" value="Hppk"/>
</dbReference>
<dbReference type="PANTHER" id="PTHR43071">
    <property type="entry name" value="2-AMINO-4-HYDROXY-6-HYDROXYMETHYLDIHYDROPTERIDINE PYROPHOSPHOKINASE"/>
    <property type="match status" value="1"/>
</dbReference>
<accession>A0ABT2SPI1</accession>
<dbReference type="Gene3D" id="3.30.70.560">
    <property type="entry name" value="7,8-Dihydro-6-hydroxymethylpterin-pyrophosphokinase HPPK"/>
    <property type="match status" value="1"/>
</dbReference>
<dbReference type="SUPFAM" id="SSF55620">
    <property type="entry name" value="Tetrahydrobiopterin biosynthesis enzymes-like"/>
    <property type="match status" value="1"/>
</dbReference>
<feature type="domain" description="7,8-dihydro-6-hydroxymethylpterin-pyrophosphokinase" evidence="10">
    <location>
        <begin position="206"/>
        <end position="217"/>
    </location>
</feature>
<keyword evidence="4 11" id="KW-0808">Transferase</keyword>
<dbReference type="CDD" id="cd00534">
    <property type="entry name" value="DHNA_DHNTPE"/>
    <property type="match status" value="1"/>
</dbReference>
<comment type="pathway">
    <text evidence="2">Cofactor biosynthesis; tetrahydrofolate biosynthesis; 2-amino-4-hydroxy-6-hydroxymethyl-7,8-dihydropteridine diphosphate from 7,8-dihydroneopterin triphosphate: step 4/4.</text>
</comment>
<protein>
    <recommendedName>
        <fullName evidence="9">Bifunctional folate synthesis protein</fullName>
    </recommendedName>
    <domain>
        <recommendedName>
            <fullName evidence="9">Dihydroneopterin aldolase</fullName>
            <shortName evidence="9">DHNA</shortName>
            <ecNumber evidence="9">4.1.2.25</ecNumber>
        </recommendedName>
        <alternativeName>
            <fullName evidence="9">7,8-dihydroneopterin aldolase</fullName>
        </alternativeName>
    </domain>
    <domain>
        <recommendedName>
            <fullName evidence="9">2-amino-4-hydroxy-6-hydroxymethyldihydropteridine pyrophosphokinase</fullName>
            <ecNumber evidence="9">2.7.6.3</ecNumber>
        </recommendedName>
        <alternativeName>
            <fullName evidence="9">6-hydroxymethyl-7,8-dihydropterin pyrophosphokinase</fullName>
            <shortName evidence="9">PPPK</shortName>
        </alternativeName>
        <alternativeName>
            <fullName evidence="9">7,8-dihydro-6-hydroxymethylpterin pyrophosphokinase</fullName>
            <shortName evidence="9">HPPK</shortName>
        </alternativeName>
    </domain>
</protein>
<dbReference type="Gene3D" id="3.30.1130.10">
    <property type="match status" value="1"/>
</dbReference>
<evidence type="ECO:0000256" key="3">
    <source>
        <dbReference type="ARBA" id="ARBA00009640"/>
    </source>
</evidence>
<evidence type="ECO:0000256" key="1">
    <source>
        <dbReference type="ARBA" id="ARBA00000198"/>
    </source>
</evidence>
<dbReference type="EC" id="2.7.6.3" evidence="9"/>
<evidence type="ECO:0000313" key="11">
    <source>
        <dbReference type="EMBL" id="MCU6726429.1"/>
    </source>
</evidence>
<evidence type="ECO:0000259" key="10">
    <source>
        <dbReference type="PROSITE" id="PS00794"/>
    </source>
</evidence>
<comment type="catalytic activity">
    <reaction evidence="9">
        <text>7,8-dihydroneopterin = 6-hydroxymethyl-7,8-dihydropterin + glycolaldehyde</text>
        <dbReference type="Rhea" id="RHEA:10540"/>
        <dbReference type="ChEBI" id="CHEBI:17001"/>
        <dbReference type="ChEBI" id="CHEBI:17071"/>
        <dbReference type="ChEBI" id="CHEBI:44841"/>
        <dbReference type="EC" id="4.1.2.25"/>
    </reaction>
</comment>
<evidence type="ECO:0000256" key="9">
    <source>
        <dbReference type="RuleBase" id="RU362079"/>
    </source>
</evidence>
<organism evidence="11 12">
    <name type="scientific">Muricoprocola aceti</name>
    <dbReference type="NCBI Taxonomy" id="2981772"/>
    <lineage>
        <taxon>Bacteria</taxon>
        <taxon>Bacillati</taxon>
        <taxon>Bacillota</taxon>
        <taxon>Clostridia</taxon>
        <taxon>Lachnospirales</taxon>
        <taxon>Lachnospiraceae</taxon>
        <taxon>Muricoprocola</taxon>
    </lineage>
</organism>
<dbReference type="PROSITE" id="PS00794">
    <property type="entry name" value="HPPK"/>
    <property type="match status" value="1"/>
</dbReference>
<evidence type="ECO:0000256" key="6">
    <source>
        <dbReference type="ARBA" id="ARBA00022777"/>
    </source>
</evidence>
<dbReference type="GO" id="GO:0003848">
    <property type="term" value="F:2-amino-4-hydroxy-6-hydroxymethyldihydropteridine diphosphokinase activity"/>
    <property type="evidence" value="ECO:0007669"/>
    <property type="project" value="UniProtKB-EC"/>
</dbReference>
<keyword evidence="12" id="KW-1185">Reference proteome</keyword>
<dbReference type="EC" id="4.1.2.25" evidence="9"/>
<dbReference type="RefSeq" id="WP_262655687.1">
    <property type="nucleotide sequence ID" value="NZ_JAOQKE010000025.1"/>
</dbReference>
<keyword evidence="8 9" id="KW-0289">Folate biosynthesis</keyword>
<evidence type="ECO:0000256" key="7">
    <source>
        <dbReference type="ARBA" id="ARBA00022840"/>
    </source>
</evidence>
<dbReference type="NCBIfam" id="TIGR01498">
    <property type="entry name" value="folK"/>
    <property type="match status" value="1"/>
</dbReference>
<dbReference type="InterPro" id="IPR043133">
    <property type="entry name" value="GTP-CH-I_C/QueF"/>
</dbReference>
<dbReference type="EMBL" id="JAOQKE010000025">
    <property type="protein sequence ID" value="MCU6726429.1"/>
    <property type="molecule type" value="Genomic_DNA"/>
</dbReference>
<dbReference type="InterPro" id="IPR006156">
    <property type="entry name" value="Dihydroneopterin_aldolase"/>
</dbReference>